<dbReference type="GO" id="GO:0072139">
    <property type="term" value="P:glomerular parietal epithelial cell differentiation"/>
    <property type="evidence" value="ECO:0007669"/>
    <property type="project" value="Ensembl"/>
</dbReference>
<proteinExistence type="inferred from homology"/>
<dbReference type="Proteomes" id="UP000694564">
    <property type="component" value="Chromosome 9"/>
</dbReference>
<feature type="chain" id="PRO_5034607638" evidence="9">
    <location>
        <begin position="20"/>
        <end position="867"/>
    </location>
</feature>
<gene>
    <name evidence="10" type="primary">PROM1</name>
</gene>
<keyword evidence="7" id="KW-0175">Coiled coil</keyword>
<dbReference type="GO" id="GO:2000768">
    <property type="term" value="P:positive regulation of nephron tubule epithelial cell differentiation"/>
    <property type="evidence" value="ECO:0007669"/>
    <property type="project" value="Ensembl"/>
</dbReference>
<dbReference type="GO" id="GO:0016324">
    <property type="term" value="C:apical plasma membrane"/>
    <property type="evidence" value="ECO:0007669"/>
    <property type="project" value="TreeGrafter"/>
</dbReference>
<feature type="coiled-coil region" evidence="7">
    <location>
        <begin position="253"/>
        <end position="283"/>
    </location>
</feature>
<feature type="transmembrane region" description="Helical" evidence="8">
    <location>
        <begin position="794"/>
        <end position="814"/>
    </location>
</feature>
<dbReference type="Ensembl" id="ENSSVLT00005007622.1">
    <property type="protein sequence ID" value="ENSSVLP00005006846.1"/>
    <property type="gene ID" value="ENSSVLG00005005100.1"/>
</dbReference>
<sequence>MAFLLAALLLLGLCGNTISGGESPPTDTSGPLHFELPTSKYETPDTYKAGSIGALFQMVHIFLHMVQPNDFPEESIRKIIRKNFDLSTDYNEPENIVLVLKIAYYEIGIIICAFLGLLFIILVPVVGYFFSICRCCNKCGGKMHQREKENGPFQRKCFAVSLLVICVLISIGILYGFVANHQVRHRIKRTQKLVVSNFKDLRTLLNEAPQQIDYIVAQFNTTKVRAFSDLDGIHSLLGGGILERLKPKVIPVLDEIQAIATEIKETKEALEDMSQNLQSLKDGSAQLSSSLAAVKDSMQESLRSPECLLPQISEVCKSIESSLSLLESDPGLSSLPPVDKELENVNNVFKNDLSGLVQKGYTSFNDIPKRVKSQTTPVVAEIKNVLNNLGDTVNDVAKDIPIQDSLSEFSGRIDSVERQVHQKLHKAEEIDSYWWLCGLIVCFLLSLIVTFFYLGLLCGICGYDKHATPTTRGFVSNTGGIFLMVGVGLSFLFCWIVMILVVVSFVIGVNVEKLVCEPYANKKLFRILDTPYLLNKNWKYYVSGMVLKKSDIELTFEQIYSDCKNSRGIYSTLRLENRFNISDSLDIQKHTGNINSRFENMDVKLNGIVLLDEAGSKILQDFANSGIDKIEYSTYLAQSKKSPGKVNLLSFSYELEAKADHLPPGQLKESMKTNARTIRAIHEQQVVPMLQTENNLQQKIKILKHTSKGLSGKVTKILYALESVQHFITNNISSIIVEETKKYGRTILGYFEHYLQWVELAVTEKMVSCKPVATAMDSAIKVILCGFVVDPLNLFWFGIGKATFLLLPALIIAVKLAKYYRRMDSEDVYEDVETVPMKNMENGNNGYHKDHLYGVHNPVMTSPSHYQ</sequence>
<keyword evidence="4 8" id="KW-1133">Transmembrane helix</keyword>
<organism evidence="10 11">
    <name type="scientific">Sciurus vulgaris</name>
    <name type="common">Eurasian red squirrel</name>
    <dbReference type="NCBI Taxonomy" id="55149"/>
    <lineage>
        <taxon>Eukaryota</taxon>
        <taxon>Metazoa</taxon>
        <taxon>Chordata</taxon>
        <taxon>Craniata</taxon>
        <taxon>Vertebrata</taxon>
        <taxon>Euteleostomi</taxon>
        <taxon>Mammalia</taxon>
        <taxon>Eutheria</taxon>
        <taxon>Euarchontoglires</taxon>
        <taxon>Glires</taxon>
        <taxon>Rodentia</taxon>
        <taxon>Sciuromorpha</taxon>
        <taxon>Sciuridae</taxon>
        <taxon>Sciurinae</taxon>
        <taxon>Sciurini</taxon>
        <taxon>Sciurus</taxon>
    </lineage>
</organism>
<evidence type="ECO:0000256" key="2">
    <source>
        <dbReference type="ARBA" id="ARBA00006058"/>
    </source>
</evidence>
<comment type="similarity">
    <text evidence="2">Belongs to the prominin family.</text>
</comment>
<keyword evidence="6" id="KW-0325">Glycoprotein</keyword>
<dbReference type="GO" id="GO:0045296">
    <property type="term" value="F:cadherin binding"/>
    <property type="evidence" value="ECO:0007669"/>
    <property type="project" value="Ensembl"/>
</dbReference>
<keyword evidence="5 8" id="KW-0472">Membrane</keyword>
<keyword evidence="3 8" id="KW-0812">Transmembrane</keyword>
<dbReference type="GO" id="GO:0072112">
    <property type="term" value="P:podocyte differentiation"/>
    <property type="evidence" value="ECO:0007669"/>
    <property type="project" value="Ensembl"/>
</dbReference>
<keyword evidence="11" id="KW-1185">Reference proteome</keyword>
<evidence type="ECO:0000256" key="8">
    <source>
        <dbReference type="SAM" id="Phobius"/>
    </source>
</evidence>
<dbReference type="AlphaFoldDB" id="A0A8D2AVK3"/>
<evidence type="ECO:0000313" key="11">
    <source>
        <dbReference type="Proteomes" id="UP000694564"/>
    </source>
</evidence>
<dbReference type="Pfam" id="PF05478">
    <property type="entry name" value="Prominin"/>
    <property type="match status" value="1"/>
</dbReference>
<evidence type="ECO:0000256" key="1">
    <source>
        <dbReference type="ARBA" id="ARBA00004475"/>
    </source>
</evidence>
<feature type="transmembrane region" description="Helical" evidence="8">
    <location>
        <begin position="481"/>
        <end position="507"/>
    </location>
</feature>
<dbReference type="InterPro" id="IPR008795">
    <property type="entry name" value="Prominin"/>
</dbReference>
<dbReference type="GO" id="GO:0009986">
    <property type="term" value="C:cell surface"/>
    <property type="evidence" value="ECO:0007669"/>
    <property type="project" value="Ensembl"/>
</dbReference>
<dbReference type="PANTHER" id="PTHR22730:SF3">
    <property type="entry name" value="PROMININ-1"/>
    <property type="match status" value="1"/>
</dbReference>
<dbReference type="PANTHER" id="PTHR22730">
    <property type="entry name" value="PROMININ PROM PROTEIN"/>
    <property type="match status" value="1"/>
</dbReference>
<dbReference type="GO" id="GO:0015485">
    <property type="term" value="F:cholesterol binding"/>
    <property type="evidence" value="ECO:0007669"/>
    <property type="project" value="TreeGrafter"/>
</dbReference>
<comment type="subcellular location">
    <subcellularLocation>
        <location evidence="1">Cell projection</location>
        <location evidence="1">Microvillus membrane</location>
        <topology evidence="1">Multi-pass membrane protein</topology>
    </subcellularLocation>
</comment>
<feature type="transmembrane region" description="Helical" evidence="8">
    <location>
        <begin position="433"/>
        <end position="460"/>
    </location>
</feature>
<feature type="transmembrane region" description="Helical" evidence="8">
    <location>
        <begin position="157"/>
        <end position="178"/>
    </location>
</feature>
<dbReference type="GeneTree" id="ENSGT00530000063586"/>
<feature type="signal peptide" evidence="9">
    <location>
        <begin position="1"/>
        <end position="19"/>
    </location>
</feature>
<dbReference type="GO" id="GO:0005783">
    <property type="term" value="C:endoplasmic reticulum"/>
    <property type="evidence" value="ECO:0007669"/>
    <property type="project" value="Ensembl"/>
</dbReference>
<evidence type="ECO:0000256" key="5">
    <source>
        <dbReference type="ARBA" id="ARBA00023136"/>
    </source>
</evidence>
<dbReference type="GO" id="GO:0070062">
    <property type="term" value="C:extracellular exosome"/>
    <property type="evidence" value="ECO:0007669"/>
    <property type="project" value="Ensembl"/>
</dbReference>
<reference evidence="10" key="2">
    <citation type="submission" date="2025-09" db="UniProtKB">
        <authorList>
            <consortium name="Ensembl"/>
        </authorList>
    </citation>
    <scope>IDENTIFICATION</scope>
</reference>
<accession>A0A8D2AVK3</accession>
<reference evidence="10" key="1">
    <citation type="submission" date="2025-08" db="UniProtKB">
        <authorList>
            <consortium name="Ensembl"/>
        </authorList>
    </citation>
    <scope>IDENTIFICATION</scope>
</reference>
<dbReference type="GO" id="GO:0031528">
    <property type="term" value="C:microvillus membrane"/>
    <property type="evidence" value="ECO:0007669"/>
    <property type="project" value="UniProtKB-SubCell"/>
</dbReference>
<dbReference type="GO" id="GO:0071914">
    <property type="term" value="C:prominosome"/>
    <property type="evidence" value="ECO:0007669"/>
    <property type="project" value="TreeGrafter"/>
</dbReference>
<evidence type="ECO:0000256" key="9">
    <source>
        <dbReference type="SAM" id="SignalP"/>
    </source>
</evidence>
<keyword evidence="9" id="KW-0732">Signal</keyword>
<dbReference type="GO" id="GO:0042622">
    <property type="term" value="C:photoreceptor outer segment membrane"/>
    <property type="evidence" value="ECO:0007669"/>
    <property type="project" value="Ensembl"/>
</dbReference>
<evidence type="ECO:0000313" key="10">
    <source>
        <dbReference type="Ensembl" id="ENSSVLP00005006846.1"/>
    </source>
</evidence>
<dbReference type="GO" id="GO:0005793">
    <property type="term" value="C:endoplasmic reticulum-Golgi intermediate compartment"/>
    <property type="evidence" value="ECO:0007669"/>
    <property type="project" value="Ensembl"/>
</dbReference>
<evidence type="ECO:0000256" key="3">
    <source>
        <dbReference type="ARBA" id="ARBA00022692"/>
    </source>
</evidence>
<name>A0A8D2AVK3_SCIVU</name>
<protein>
    <submittedName>
        <fullName evidence="10">Prominin 1</fullName>
    </submittedName>
</protein>
<evidence type="ECO:0000256" key="7">
    <source>
        <dbReference type="SAM" id="Coils"/>
    </source>
</evidence>
<evidence type="ECO:0000256" key="6">
    <source>
        <dbReference type="ARBA" id="ARBA00023180"/>
    </source>
</evidence>
<dbReference type="OrthoDB" id="6229420at2759"/>
<dbReference type="GO" id="GO:0042805">
    <property type="term" value="F:actinin binding"/>
    <property type="evidence" value="ECO:0007669"/>
    <property type="project" value="Ensembl"/>
</dbReference>
<dbReference type="GO" id="GO:0045494">
    <property type="term" value="P:photoreceptor cell maintenance"/>
    <property type="evidence" value="ECO:0007669"/>
    <property type="project" value="Ensembl"/>
</dbReference>
<feature type="transmembrane region" description="Helical" evidence="8">
    <location>
        <begin position="107"/>
        <end position="136"/>
    </location>
</feature>
<evidence type="ECO:0000256" key="4">
    <source>
        <dbReference type="ARBA" id="ARBA00022989"/>
    </source>
</evidence>
<dbReference type="GO" id="GO:0060219">
    <property type="term" value="P:camera-type eye photoreceptor cell differentiation"/>
    <property type="evidence" value="ECO:0007669"/>
    <property type="project" value="Ensembl"/>
</dbReference>